<dbReference type="InterPro" id="IPR011579">
    <property type="entry name" value="ATPase_dom"/>
</dbReference>
<dbReference type="SUPFAM" id="SSF52540">
    <property type="entry name" value="P-loop containing nucleoside triphosphate hydrolases"/>
    <property type="match status" value="1"/>
</dbReference>
<dbReference type="EMBL" id="JACJJC010000007">
    <property type="protein sequence ID" value="MBM6704021.1"/>
    <property type="molecule type" value="Genomic_DNA"/>
</dbReference>
<reference evidence="3 4" key="1">
    <citation type="journal article" date="2021" name="Sci. Rep.">
        <title>The distribution of antibiotic resistance genes in chicken gut microbiota commensals.</title>
        <authorList>
            <person name="Juricova H."/>
            <person name="Matiasovicova J."/>
            <person name="Kubasova T."/>
            <person name="Cejkova D."/>
            <person name="Rychlik I."/>
        </authorList>
    </citation>
    <scope>NUCLEOTIDE SEQUENCE [LARGE SCALE GENOMIC DNA]</scope>
    <source>
        <strain evidence="3 4">An829</strain>
    </source>
</reference>
<evidence type="ECO:0000259" key="2">
    <source>
        <dbReference type="Pfam" id="PF03008"/>
    </source>
</evidence>
<keyword evidence="3" id="KW-0547">Nucleotide-binding</keyword>
<proteinExistence type="predicted"/>
<dbReference type="RefSeq" id="WP_205102487.1">
    <property type="nucleotide sequence ID" value="NZ_JACJJC010000007.1"/>
</dbReference>
<gene>
    <name evidence="3" type="ORF">H6A60_05915</name>
</gene>
<dbReference type="Pfam" id="PF03008">
    <property type="entry name" value="DUF234"/>
    <property type="match status" value="1"/>
</dbReference>
<evidence type="ECO:0000259" key="1">
    <source>
        <dbReference type="Pfam" id="PF01637"/>
    </source>
</evidence>
<dbReference type="PANTHER" id="PTHR34704">
    <property type="entry name" value="ATPASE"/>
    <property type="match status" value="1"/>
</dbReference>
<organism evidence="3 4">
    <name type="scientific">Sutterella massiliensis</name>
    <dbReference type="NCBI Taxonomy" id="1816689"/>
    <lineage>
        <taxon>Bacteria</taxon>
        <taxon>Pseudomonadati</taxon>
        <taxon>Pseudomonadota</taxon>
        <taxon>Betaproteobacteria</taxon>
        <taxon>Burkholderiales</taxon>
        <taxon>Sutterellaceae</taxon>
        <taxon>Sutterella</taxon>
    </lineage>
</organism>
<feature type="domain" description="DUF234" evidence="2">
    <location>
        <begin position="323"/>
        <end position="412"/>
    </location>
</feature>
<comment type="caution">
    <text evidence="3">The sequence shown here is derived from an EMBL/GenBank/DDBJ whole genome shotgun (WGS) entry which is preliminary data.</text>
</comment>
<dbReference type="GO" id="GO:0005524">
    <property type="term" value="F:ATP binding"/>
    <property type="evidence" value="ECO:0007669"/>
    <property type="project" value="UniProtKB-KW"/>
</dbReference>
<evidence type="ECO:0000313" key="4">
    <source>
        <dbReference type="Proteomes" id="UP000715095"/>
    </source>
</evidence>
<accession>A0ABS2DRT5</accession>
<dbReference type="InterPro" id="IPR027417">
    <property type="entry name" value="P-loop_NTPase"/>
</dbReference>
<protein>
    <submittedName>
        <fullName evidence="3">ATP-binding protein</fullName>
    </submittedName>
</protein>
<keyword evidence="4" id="KW-1185">Reference proteome</keyword>
<feature type="domain" description="ATPase" evidence="1">
    <location>
        <begin position="3"/>
        <end position="213"/>
    </location>
</feature>
<keyword evidence="3" id="KW-0067">ATP-binding</keyword>
<dbReference type="Pfam" id="PF01637">
    <property type="entry name" value="ATPase_2"/>
    <property type="match status" value="1"/>
</dbReference>
<sequence length="451" mass="52320">MRFYGRTAELRTLHELLDSCQTKNTCRLAVVTGRRRIGKTTLIEEAFRDCGVPYIYFFTSVGISENDFCARLIKAVSETLDIKFPPTLTDASDTFSYVLELAKSHAFVLAIDECQDAESRVPDFWSKLQKAWDLNKDGGKLLLVLSGSIQSTIERVFGSESSPLFGRADLFMVLQPFTTRETEAIFYEEFPAGQNEDLLTLYAVTGGVARYLAFFADWDALSSRRLLECIFSEKGSWYQAEGILLLSKEFRTSTSTYLTILQLVASGVSKRSELQDRLDVDISPYLQRLETNYRLIERTEPILQKKSNRNFRYKIKDPFFRYWFAFISQMSQQSYIERGLWAPARAHAAKMLPAFLGRTLEDWFIRRCLENPAWCEVGSWWDRKGENEIDLIAIDRACKRILIAEVKLNRDKYDEYRLRKKIDVFLEHHPELSAFDIAWRPLSIENMRDLI</sequence>
<dbReference type="Gene3D" id="3.40.50.300">
    <property type="entry name" value="P-loop containing nucleotide triphosphate hydrolases"/>
    <property type="match status" value="1"/>
</dbReference>
<dbReference type="InterPro" id="IPR004256">
    <property type="entry name" value="DUF234"/>
</dbReference>
<dbReference type="PANTHER" id="PTHR34704:SF1">
    <property type="entry name" value="ATPASE"/>
    <property type="match status" value="1"/>
</dbReference>
<evidence type="ECO:0000313" key="3">
    <source>
        <dbReference type="EMBL" id="MBM6704021.1"/>
    </source>
</evidence>
<dbReference type="Proteomes" id="UP000715095">
    <property type="component" value="Unassembled WGS sequence"/>
</dbReference>
<name>A0ABS2DRT5_9BURK</name>